<keyword evidence="10" id="KW-1133">Transmembrane helix</keyword>
<comment type="function">
    <text evidence="2 9">Reversible hydration of carbon dioxide.</text>
</comment>
<dbReference type="InterPro" id="IPR041891">
    <property type="entry name" value="Alpha_CA_prokaryot-like"/>
</dbReference>
<dbReference type="PANTHER" id="PTHR18952:SF265">
    <property type="entry name" value="CARBONIC ANHYDRASE"/>
    <property type="match status" value="1"/>
</dbReference>
<evidence type="ECO:0000256" key="3">
    <source>
        <dbReference type="ARBA" id="ARBA00010718"/>
    </source>
</evidence>
<reference evidence="12" key="1">
    <citation type="submission" date="2021-01" db="EMBL/GenBank/DDBJ databases">
        <authorList>
            <person name="Corre E."/>
            <person name="Pelletier E."/>
            <person name="Niang G."/>
            <person name="Scheremetjew M."/>
            <person name="Finn R."/>
            <person name="Kale V."/>
            <person name="Holt S."/>
            <person name="Cochrane G."/>
            <person name="Meng A."/>
            <person name="Brown T."/>
            <person name="Cohen L."/>
        </authorList>
    </citation>
    <scope>NUCLEOTIDE SEQUENCE</scope>
    <source>
        <strain evidence="12">SPMC142</strain>
    </source>
</reference>
<gene>
    <name evidence="12" type="ORF">SACU0126_LOCUS17963</name>
</gene>
<proteinExistence type="inferred from homology"/>
<sequence length="178" mass="19252">MHAPSEHTVDNKHHDLEMHFVHLVNDSDATDYSGVADFAVIGVFFDREAGGNEDNPFIASLAANSNTANGNTVSISNVQVADFLGGLDLSDGYYTYDGSFTTPPCTEGVKWVVVNQVQPISDAQLEQYTNRWANRSAYANGNGNNRLIMPLNDRTIYFSGAAALQMAAAATLIATQLF</sequence>
<dbReference type="Pfam" id="PF00194">
    <property type="entry name" value="Carb_anhydrase"/>
    <property type="match status" value="1"/>
</dbReference>
<dbReference type="CDD" id="cd03124">
    <property type="entry name" value="alpha_CA_prokaryotic_like"/>
    <property type="match status" value="1"/>
</dbReference>
<dbReference type="PROSITE" id="PS00162">
    <property type="entry name" value="ALPHA_CA_1"/>
    <property type="match status" value="1"/>
</dbReference>
<keyword evidence="6 9" id="KW-0862">Zinc</keyword>
<organism evidence="12">
    <name type="scientific">Strombidinopsis acuminata</name>
    <dbReference type="NCBI Taxonomy" id="141414"/>
    <lineage>
        <taxon>Eukaryota</taxon>
        <taxon>Sar</taxon>
        <taxon>Alveolata</taxon>
        <taxon>Ciliophora</taxon>
        <taxon>Intramacronucleata</taxon>
        <taxon>Spirotrichea</taxon>
        <taxon>Choreotrichia</taxon>
        <taxon>Choreotrichida</taxon>
        <taxon>Strombidinopsidae</taxon>
        <taxon>Strombidinopsis</taxon>
    </lineage>
</organism>
<evidence type="ECO:0000256" key="7">
    <source>
        <dbReference type="ARBA" id="ARBA00023239"/>
    </source>
</evidence>
<dbReference type="SMART" id="SM01057">
    <property type="entry name" value="Carb_anhydrase"/>
    <property type="match status" value="1"/>
</dbReference>
<evidence type="ECO:0000256" key="5">
    <source>
        <dbReference type="ARBA" id="ARBA00022723"/>
    </source>
</evidence>
<evidence type="ECO:0000256" key="9">
    <source>
        <dbReference type="RuleBase" id="RU367011"/>
    </source>
</evidence>
<comment type="cofactor">
    <cofactor evidence="1 9">
        <name>Zn(2+)</name>
        <dbReference type="ChEBI" id="CHEBI:29105"/>
    </cofactor>
</comment>
<evidence type="ECO:0000313" key="12">
    <source>
        <dbReference type="EMBL" id="CAE0563931.1"/>
    </source>
</evidence>
<evidence type="ECO:0000256" key="1">
    <source>
        <dbReference type="ARBA" id="ARBA00001947"/>
    </source>
</evidence>
<keyword evidence="10" id="KW-0472">Membrane</keyword>
<keyword evidence="5 9" id="KW-0479">Metal-binding</keyword>
<dbReference type="InterPro" id="IPR018338">
    <property type="entry name" value="Carbonic_anhydrase_a-class_CS"/>
</dbReference>
<evidence type="ECO:0000256" key="10">
    <source>
        <dbReference type="SAM" id="Phobius"/>
    </source>
</evidence>
<comment type="catalytic activity">
    <reaction evidence="8 9">
        <text>hydrogencarbonate + H(+) = CO2 + H2O</text>
        <dbReference type="Rhea" id="RHEA:10748"/>
        <dbReference type="ChEBI" id="CHEBI:15377"/>
        <dbReference type="ChEBI" id="CHEBI:15378"/>
        <dbReference type="ChEBI" id="CHEBI:16526"/>
        <dbReference type="ChEBI" id="CHEBI:17544"/>
        <dbReference type="EC" id="4.2.1.1"/>
    </reaction>
</comment>
<comment type="similarity">
    <text evidence="3 9">Belongs to the alpha-carbonic anhydrase family.</text>
</comment>
<dbReference type="EC" id="4.2.1.1" evidence="4 9"/>
<dbReference type="PANTHER" id="PTHR18952">
    <property type="entry name" value="CARBONIC ANHYDRASE"/>
    <property type="match status" value="1"/>
</dbReference>
<dbReference type="GO" id="GO:0004089">
    <property type="term" value="F:carbonate dehydratase activity"/>
    <property type="evidence" value="ECO:0007669"/>
    <property type="project" value="UniProtKB-UniRule"/>
</dbReference>
<dbReference type="Gene3D" id="3.10.200.10">
    <property type="entry name" value="Alpha carbonic anhydrase"/>
    <property type="match status" value="1"/>
</dbReference>
<feature type="transmembrane region" description="Helical" evidence="10">
    <location>
        <begin position="156"/>
        <end position="177"/>
    </location>
</feature>
<accession>A0A7S3SUA7</accession>
<dbReference type="InterPro" id="IPR036398">
    <property type="entry name" value="CA_dom_sf"/>
</dbReference>
<dbReference type="GO" id="GO:0008270">
    <property type="term" value="F:zinc ion binding"/>
    <property type="evidence" value="ECO:0007669"/>
    <property type="project" value="UniProtKB-UniRule"/>
</dbReference>
<protein>
    <recommendedName>
        <fullName evidence="4 9">Carbonic anhydrase</fullName>
        <ecNumber evidence="4 9">4.2.1.1</ecNumber>
    </recommendedName>
</protein>
<evidence type="ECO:0000256" key="8">
    <source>
        <dbReference type="ARBA" id="ARBA00048348"/>
    </source>
</evidence>
<evidence type="ECO:0000256" key="6">
    <source>
        <dbReference type="ARBA" id="ARBA00022833"/>
    </source>
</evidence>
<dbReference type="AlphaFoldDB" id="A0A7S3SUA7"/>
<feature type="domain" description="Alpha-carbonic anhydrase" evidence="11">
    <location>
        <begin position="1"/>
        <end position="160"/>
    </location>
</feature>
<evidence type="ECO:0000256" key="4">
    <source>
        <dbReference type="ARBA" id="ARBA00012925"/>
    </source>
</evidence>
<evidence type="ECO:0000259" key="11">
    <source>
        <dbReference type="PROSITE" id="PS51144"/>
    </source>
</evidence>
<evidence type="ECO:0000256" key="2">
    <source>
        <dbReference type="ARBA" id="ARBA00002904"/>
    </source>
</evidence>
<keyword evidence="7 9" id="KW-0456">Lyase</keyword>
<dbReference type="EMBL" id="HBIQ01056467">
    <property type="protein sequence ID" value="CAE0563931.1"/>
    <property type="molecule type" value="Transcribed_RNA"/>
</dbReference>
<keyword evidence="10" id="KW-0812">Transmembrane</keyword>
<name>A0A7S3SUA7_9SPIT</name>
<dbReference type="PROSITE" id="PS51144">
    <property type="entry name" value="ALPHA_CA_2"/>
    <property type="match status" value="1"/>
</dbReference>
<dbReference type="InterPro" id="IPR001148">
    <property type="entry name" value="CA_dom"/>
</dbReference>
<dbReference type="SUPFAM" id="SSF51069">
    <property type="entry name" value="Carbonic anhydrase"/>
    <property type="match status" value="1"/>
</dbReference>
<dbReference type="InterPro" id="IPR023561">
    <property type="entry name" value="Carbonic_anhydrase_a-class"/>
</dbReference>